<evidence type="ECO:0000313" key="1">
    <source>
        <dbReference type="EMBL" id="PFX22893.1"/>
    </source>
</evidence>
<gene>
    <name evidence="1" type="ORF">AWC38_SpisGene12558</name>
</gene>
<evidence type="ECO:0000313" key="2">
    <source>
        <dbReference type="Proteomes" id="UP000225706"/>
    </source>
</evidence>
<dbReference type="OrthoDB" id="5945705at2759"/>
<dbReference type="EMBL" id="LSMT01000225">
    <property type="protein sequence ID" value="PFX22893.1"/>
    <property type="molecule type" value="Genomic_DNA"/>
</dbReference>
<protein>
    <submittedName>
        <fullName evidence="1">Uncharacterized protein</fullName>
    </submittedName>
</protein>
<dbReference type="AlphaFoldDB" id="A0A2B4S1G5"/>
<proteinExistence type="predicted"/>
<comment type="caution">
    <text evidence="1">The sequence shown here is derived from an EMBL/GenBank/DDBJ whole genome shotgun (WGS) entry which is preliminary data.</text>
</comment>
<name>A0A2B4S1G5_STYPI</name>
<reference evidence="2" key="1">
    <citation type="journal article" date="2017" name="bioRxiv">
        <title>Comparative analysis of the genomes of Stylophora pistillata and Acropora digitifera provides evidence for extensive differences between species of corals.</title>
        <authorList>
            <person name="Voolstra C.R."/>
            <person name="Li Y."/>
            <person name="Liew Y.J."/>
            <person name="Baumgarten S."/>
            <person name="Zoccola D."/>
            <person name="Flot J.-F."/>
            <person name="Tambutte S."/>
            <person name="Allemand D."/>
            <person name="Aranda M."/>
        </authorList>
    </citation>
    <scope>NUCLEOTIDE SEQUENCE [LARGE SCALE GENOMIC DNA]</scope>
</reference>
<keyword evidence="2" id="KW-1185">Reference proteome</keyword>
<dbReference type="STRING" id="50429.A0A2B4S1G5"/>
<dbReference type="Proteomes" id="UP000225706">
    <property type="component" value="Unassembled WGS sequence"/>
</dbReference>
<organism evidence="1 2">
    <name type="scientific">Stylophora pistillata</name>
    <name type="common">Smooth cauliflower coral</name>
    <dbReference type="NCBI Taxonomy" id="50429"/>
    <lineage>
        <taxon>Eukaryota</taxon>
        <taxon>Metazoa</taxon>
        <taxon>Cnidaria</taxon>
        <taxon>Anthozoa</taxon>
        <taxon>Hexacorallia</taxon>
        <taxon>Scleractinia</taxon>
        <taxon>Astrocoeniina</taxon>
        <taxon>Pocilloporidae</taxon>
        <taxon>Stylophora</taxon>
    </lineage>
</organism>
<sequence length="188" mass="20979">MKAIEKSNTRCISTAVEPIQVSISPAESPFNEKHNTIFDENEKTAKNGSGGLIQSVSKILNSQFGVPRHHPFNYRACLPTPTPLYQLPWSVGEIYTGGFHQNNWQGSETETSCFSVMEPLPCTNFTVSDNSAFVKYNSVSPRMEINSFRFGLSESFETAAVLTPFAGIRSMENRDMKDKTFLIHTCPN</sequence>
<accession>A0A2B4S1G5</accession>